<keyword evidence="2" id="KW-1185">Reference proteome</keyword>
<name>A0A9N9A1V4_9GLOM</name>
<reference evidence="1" key="1">
    <citation type="submission" date="2021-06" db="EMBL/GenBank/DDBJ databases">
        <authorList>
            <person name="Kallberg Y."/>
            <person name="Tangrot J."/>
            <person name="Rosling A."/>
        </authorList>
    </citation>
    <scope>NUCLEOTIDE SEQUENCE</scope>
    <source>
        <strain evidence="1">AZ414A</strain>
    </source>
</reference>
<dbReference type="EMBL" id="CAJVPK010000467">
    <property type="protein sequence ID" value="CAG8514042.1"/>
    <property type="molecule type" value="Genomic_DNA"/>
</dbReference>
<evidence type="ECO:0000313" key="1">
    <source>
        <dbReference type="EMBL" id="CAG8514042.1"/>
    </source>
</evidence>
<organism evidence="1 2">
    <name type="scientific">Diversispora eburnea</name>
    <dbReference type="NCBI Taxonomy" id="1213867"/>
    <lineage>
        <taxon>Eukaryota</taxon>
        <taxon>Fungi</taxon>
        <taxon>Fungi incertae sedis</taxon>
        <taxon>Mucoromycota</taxon>
        <taxon>Glomeromycotina</taxon>
        <taxon>Glomeromycetes</taxon>
        <taxon>Diversisporales</taxon>
        <taxon>Diversisporaceae</taxon>
        <taxon>Diversispora</taxon>
    </lineage>
</organism>
<dbReference type="AlphaFoldDB" id="A0A9N9A1V4"/>
<proteinExistence type="predicted"/>
<protein>
    <submittedName>
        <fullName evidence="1">7850_t:CDS:1</fullName>
    </submittedName>
</protein>
<evidence type="ECO:0000313" key="2">
    <source>
        <dbReference type="Proteomes" id="UP000789706"/>
    </source>
</evidence>
<dbReference type="Proteomes" id="UP000789706">
    <property type="component" value="Unassembled WGS sequence"/>
</dbReference>
<gene>
    <name evidence="1" type="ORF">DEBURN_LOCUS5325</name>
</gene>
<accession>A0A9N9A1V4</accession>
<comment type="caution">
    <text evidence="1">The sequence shown here is derived from an EMBL/GenBank/DDBJ whole genome shotgun (WGS) entry which is preliminary data.</text>
</comment>
<sequence>MRQPAAIRYFLQKQIPFEERILVTDTESGFKTTGDYWFPLPVINDGKEIGSEKSHHLAEEDHPDFDMTIPSDKNLCFARL</sequence>